<organism evidence="2 3">
    <name type="scientific">Nitzschia inconspicua</name>
    <dbReference type="NCBI Taxonomy" id="303405"/>
    <lineage>
        <taxon>Eukaryota</taxon>
        <taxon>Sar</taxon>
        <taxon>Stramenopiles</taxon>
        <taxon>Ochrophyta</taxon>
        <taxon>Bacillariophyta</taxon>
        <taxon>Bacillariophyceae</taxon>
        <taxon>Bacillariophycidae</taxon>
        <taxon>Bacillariales</taxon>
        <taxon>Bacillariaceae</taxon>
        <taxon>Nitzschia</taxon>
    </lineage>
</organism>
<protein>
    <submittedName>
        <fullName evidence="2">Uncharacterized protein</fullName>
    </submittedName>
</protein>
<reference evidence="2" key="2">
    <citation type="submission" date="2021-04" db="EMBL/GenBank/DDBJ databases">
        <authorList>
            <person name="Podell S."/>
        </authorList>
    </citation>
    <scope>NUCLEOTIDE SEQUENCE</scope>
    <source>
        <strain evidence="2">Hildebrandi</strain>
    </source>
</reference>
<comment type="caution">
    <text evidence="2">The sequence shown here is derived from an EMBL/GenBank/DDBJ whole genome shotgun (WGS) entry which is preliminary data.</text>
</comment>
<dbReference type="AlphaFoldDB" id="A0A9K3KHE3"/>
<dbReference type="Proteomes" id="UP000693970">
    <property type="component" value="Unassembled WGS sequence"/>
</dbReference>
<feature type="compositionally biased region" description="Basic and acidic residues" evidence="1">
    <location>
        <begin position="275"/>
        <end position="287"/>
    </location>
</feature>
<keyword evidence="3" id="KW-1185">Reference proteome</keyword>
<evidence type="ECO:0000313" key="3">
    <source>
        <dbReference type="Proteomes" id="UP000693970"/>
    </source>
</evidence>
<reference evidence="2" key="1">
    <citation type="journal article" date="2021" name="Sci. Rep.">
        <title>Diploid genomic architecture of Nitzschia inconspicua, an elite biomass production diatom.</title>
        <authorList>
            <person name="Oliver A."/>
            <person name="Podell S."/>
            <person name="Pinowska A."/>
            <person name="Traller J.C."/>
            <person name="Smith S.R."/>
            <person name="McClure R."/>
            <person name="Beliaev A."/>
            <person name="Bohutskyi P."/>
            <person name="Hill E.A."/>
            <person name="Rabines A."/>
            <person name="Zheng H."/>
            <person name="Allen L.Z."/>
            <person name="Kuo A."/>
            <person name="Grigoriev I.V."/>
            <person name="Allen A.E."/>
            <person name="Hazlebeck D."/>
            <person name="Allen E.E."/>
        </authorList>
    </citation>
    <scope>NUCLEOTIDE SEQUENCE</scope>
    <source>
        <strain evidence="2">Hildebrandi</strain>
    </source>
</reference>
<evidence type="ECO:0000256" key="1">
    <source>
        <dbReference type="SAM" id="MobiDB-lite"/>
    </source>
</evidence>
<sequence>MHPKLQKLSLYCFCLQPVATEAMNYVRNRFWNKGKTQGPSKGDGNGPHLTITPGDVEEAVHYMQFTGKIDLTELSFTAESGGTGIESFLDVAVFEVPPHCSSHNCDLSRYGVGSMTHFNGMSYLSLCQAGRLFIDNNLFQGFHTQLMVPSEGPMSSNMKKTNGIFKVPIQNRNYNVMLANCNDNGRPVSLTGQVVFDFEENYTPITPRSLTVLTSVALMVCFFFSCLSIKIDRGTRADWEYQRFQNVEISRQEQIRERLQVYNSNSQDDETEVESSEHDELRPESIS</sequence>
<feature type="region of interest" description="Disordered" evidence="1">
    <location>
        <begin position="262"/>
        <end position="287"/>
    </location>
</feature>
<dbReference type="OrthoDB" id="53473at2759"/>
<accession>A0A9K3KHE3</accession>
<proteinExistence type="predicted"/>
<evidence type="ECO:0000313" key="2">
    <source>
        <dbReference type="EMBL" id="KAG7343008.1"/>
    </source>
</evidence>
<gene>
    <name evidence="2" type="ORF">IV203_020953</name>
</gene>
<name>A0A9K3KHE3_9STRA</name>
<dbReference type="EMBL" id="JAGRRH010000024">
    <property type="protein sequence ID" value="KAG7343008.1"/>
    <property type="molecule type" value="Genomic_DNA"/>
</dbReference>